<gene>
    <name evidence="1" type="ORF">BV25DRAFT_1860011</name>
</gene>
<name>A0ACB8STC2_9AGAM</name>
<organism evidence="1 2">
    <name type="scientific">Artomyces pyxidatus</name>
    <dbReference type="NCBI Taxonomy" id="48021"/>
    <lineage>
        <taxon>Eukaryota</taxon>
        <taxon>Fungi</taxon>
        <taxon>Dikarya</taxon>
        <taxon>Basidiomycota</taxon>
        <taxon>Agaricomycotina</taxon>
        <taxon>Agaricomycetes</taxon>
        <taxon>Russulales</taxon>
        <taxon>Auriscalpiaceae</taxon>
        <taxon>Artomyces</taxon>
    </lineage>
</organism>
<accession>A0ACB8STC2</accession>
<dbReference type="Proteomes" id="UP000814140">
    <property type="component" value="Unassembled WGS sequence"/>
</dbReference>
<feature type="non-terminal residue" evidence="1">
    <location>
        <position position="1"/>
    </location>
</feature>
<proteinExistence type="predicted"/>
<keyword evidence="2" id="KW-1185">Reference proteome</keyword>
<protein>
    <submittedName>
        <fullName evidence="1">Aldo/keto reductase</fullName>
    </submittedName>
</protein>
<evidence type="ECO:0000313" key="2">
    <source>
        <dbReference type="Proteomes" id="UP000814140"/>
    </source>
</evidence>
<dbReference type="EMBL" id="MU277224">
    <property type="protein sequence ID" value="KAI0059690.1"/>
    <property type="molecule type" value="Genomic_DNA"/>
</dbReference>
<comment type="caution">
    <text evidence="1">The sequence shown here is derived from an EMBL/GenBank/DDBJ whole genome shotgun (WGS) entry which is preliminary data.</text>
</comment>
<reference evidence="1" key="1">
    <citation type="submission" date="2021-03" db="EMBL/GenBank/DDBJ databases">
        <authorList>
            <consortium name="DOE Joint Genome Institute"/>
            <person name="Ahrendt S."/>
            <person name="Looney B.P."/>
            <person name="Miyauchi S."/>
            <person name="Morin E."/>
            <person name="Drula E."/>
            <person name="Courty P.E."/>
            <person name="Chicoki N."/>
            <person name="Fauchery L."/>
            <person name="Kohler A."/>
            <person name="Kuo A."/>
            <person name="Labutti K."/>
            <person name="Pangilinan J."/>
            <person name="Lipzen A."/>
            <person name="Riley R."/>
            <person name="Andreopoulos W."/>
            <person name="He G."/>
            <person name="Johnson J."/>
            <person name="Barry K.W."/>
            <person name="Grigoriev I.V."/>
            <person name="Nagy L."/>
            <person name="Hibbett D."/>
            <person name="Henrissat B."/>
            <person name="Matheny P.B."/>
            <person name="Labbe J."/>
            <person name="Martin F."/>
        </authorList>
    </citation>
    <scope>NUCLEOTIDE SEQUENCE</scope>
    <source>
        <strain evidence="1">HHB10654</strain>
    </source>
</reference>
<reference evidence="1" key="2">
    <citation type="journal article" date="2022" name="New Phytol.">
        <title>Evolutionary transition to the ectomycorrhizal habit in the genomes of a hyperdiverse lineage of mushroom-forming fungi.</title>
        <authorList>
            <person name="Looney B."/>
            <person name="Miyauchi S."/>
            <person name="Morin E."/>
            <person name="Drula E."/>
            <person name="Courty P.E."/>
            <person name="Kohler A."/>
            <person name="Kuo A."/>
            <person name="LaButti K."/>
            <person name="Pangilinan J."/>
            <person name="Lipzen A."/>
            <person name="Riley R."/>
            <person name="Andreopoulos W."/>
            <person name="He G."/>
            <person name="Johnson J."/>
            <person name="Nolan M."/>
            <person name="Tritt A."/>
            <person name="Barry K.W."/>
            <person name="Grigoriev I.V."/>
            <person name="Nagy L.G."/>
            <person name="Hibbett D."/>
            <person name="Henrissat B."/>
            <person name="Matheny P.B."/>
            <person name="Labbe J."/>
            <person name="Martin F.M."/>
        </authorList>
    </citation>
    <scope>NUCLEOTIDE SEQUENCE</scope>
    <source>
        <strain evidence="1">HHB10654</strain>
    </source>
</reference>
<evidence type="ECO:0000313" key="1">
    <source>
        <dbReference type="EMBL" id="KAI0059690.1"/>
    </source>
</evidence>
<sequence>MAPQLPTRKIGNTDVTAIGYGAMGIAAYYGDPLPDEERLKILDAVYESGCTNWDTADLYKDSEDLIGTWFKRTGKRDEIFLATKFGLASPTGKPVDGRPEYVREAFEKSVRRLGVETVDLYYLHRPDPAVPIEHTVGAMAELVKEGRVKYLGLSEVSAATLRRAHAVHPISAIQVEYSPFTLDIETNAVLQTARELGVAIVAYSPLGRGLLTGKYNGPEDFSEDDFRRKIPRYSKENFPKILKLAEDLKAVGARHGASSGQVALAWLLAQGPDVIPIPGTRSLKYLEENLGALNVQLTPEDVQQVRSIAEEADNFEEGRYPPGFQELLFAETPLP</sequence>